<dbReference type="PIRSF" id="PIRSF002419">
    <property type="entry name" value="Tetraspanin"/>
    <property type="match status" value="1"/>
</dbReference>
<feature type="transmembrane region" description="Helical" evidence="7">
    <location>
        <begin position="89"/>
        <end position="113"/>
    </location>
</feature>
<dbReference type="InterPro" id="IPR008952">
    <property type="entry name" value="Tetraspanin_EC2_sf"/>
</dbReference>
<dbReference type="PRINTS" id="PR00259">
    <property type="entry name" value="TMFOUR"/>
</dbReference>
<dbReference type="Pfam" id="PF00335">
    <property type="entry name" value="Tetraspanin"/>
    <property type="match status" value="1"/>
</dbReference>
<comment type="subcellular location">
    <subcellularLocation>
        <location evidence="1 7">Membrane</location>
        <topology evidence="1 7">Multi-pass membrane protein</topology>
    </subcellularLocation>
</comment>
<dbReference type="AlphaFoldDB" id="A0AAD8AFN7"/>
<keyword evidence="6" id="KW-1015">Disulfide bond</keyword>
<evidence type="ECO:0000256" key="3">
    <source>
        <dbReference type="ARBA" id="ARBA00022692"/>
    </source>
</evidence>
<evidence type="ECO:0000256" key="7">
    <source>
        <dbReference type="RuleBase" id="RU361218"/>
    </source>
</evidence>
<feature type="transmembrane region" description="Helical" evidence="7">
    <location>
        <begin position="57"/>
        <end position="83"/>
    </location>
</feature>
<evidence type="ECO:0000256" key="1">
    <source>
        <dbReference type="ARBA" id="ARBA00004141"/>
    </source>
</evidence>
<dbReference type="Proteomes" id="UP001233999">
    <property type="component" value="Unassembled WGS sequence"/>
</dbReference>
<dbReference type="GO" id="GO:0005886">
    <property type="term" value="C:plasma membrane"/>
    <property type="evidence" value="ECO:0007669"/>
    <property type="project" value="TreeGrafter"/>
</dbReference>
<protein>
    <recommendedName>
        <fullName evidence="7">Tetraspanin</fullName>
    </recommendedName>
</protein>
<comment type="similarity">
    <text evidence="2 7">Belongs to the tetraspanin (TM4SF) family.</text>
</comment>
<accession>A0AAD8AFN7</accession>
<gene>
    <name evidence="8" type="ORF">L9F63_011129</name>
</gene>
<keyword evidence="3 7" id="KW-0812">Transmembrane</keyword>
<evidence type="ECO:0000256" key="2">
    <source>
        <dbReference type="ARBA" id="ARBA00006840"/>
    </source>
</evidence>
<dbReference type="SUPFAM" id="SSF48652">
    <property type="entry name" value="Tetraspanin"/>
    <property type="match status" value="1"/>
</dbReference>
<keyword evidence="9" id="KW-1185">Reference proteome</keyword>
<evidence type="ECO:0000313" key="9">
    <source>
        <dbReference type="Proteomes" id="UP001233999"/>
    </source>
</evidence>
<dbReference type="InterPro" id="IPR000301">
    <property type="entry name" value="Tetraspanin_animals"/>
</dbReference>
<comment type="caution">
    <text evidence="7">Lacks conserved residue(s) required for the propagation of feature annotation.</text>
</comment>
<evidence type="ECO:0000313" key="8">
    <source>
        <dbReference type="EMBL" id="KAJ9598191.1"/>
    </source>
</evidence>
<evidence type="ECO:0000256" key="5">
    <source>
        <dbReference type="ARBA" id="ARBA00023136"/>
    </source>
</evidence>
<dbReference type="PANTHER" id="PTHR19282">
    <property type="entry name" value="TETRASPANIN"/>
    <property type="match status" value="1"/>
</dbReference>
<feature type="disulfide bond" evidence="6">
    <location>
        <begin position="152"/>
        <end position="173"/>
    </location>
</feature>
<reference evidence="8" key="2">
    <citation type="submission" date="2023-05" db="EMBL/GenBank/DDBJ databases">
        <authorList>
            <person name="Fouks B."/>
        </authorList>
    </citation>
    <scope>NUCLEOTIDE SEQUENCE</scope>
    <source>
        <strain evidence="8">Stay&amp;Tobe</strain>
        <tissue evidence="8">Testes</tissue>
    </source>
</reference>
<feature type="transmembrane region" description="Helical" evidence="7">
    <location>
        <begin position="20"/>
        <end position="45"/>
    </location>
</feature>
<evidence type="ECO:0000256" key="4">
    <source>
        <dbReference type="ARBA" id="ARBA00022989"/>
    </source>
</evidence>
<dbReference type="PANTHER" id="PTHR19282:SF456">
    <property type="entry name" value="CD63 MOLECULE"/>
    <property type="match status" value="1"/>
</dbReference>
<name>A0AAD8AFN7_DIPPU</name>
<dbReference type="Gene3D" id="1.10.1450.10">
    <property type="entry name" value="Tetraspanin"/>
    <property type="match status" value="1"/>
</dbReference>
<evidence type="ECO:0000256" key="6">
    <source>
        <dbReference type="PIRSR" id="PIRSR002419-1"/>
    </source>
</evidence>
<proteinExistence type="inferred from homology"/>
<dbReference type="EMBL" id="JASPKZ010001238">
    <property type="protein sequence ID" value="KAJ9598191.1"/>
    <property type="molecule type" value="Genomic_DNA"/>
</dbReference>
<dbReference type="InterPro" id="IPR018499">
    <property type="entry name" value="Tetraspanin/Peripherin"/>
</dbReference>
<organism evidence="8 9">
    <name type="scientific">Diploptera punctata</name>
    <name type="common">Pacific beetle cockroach</name>
    <dbReference type="NCBI Taxonomy" id="6984"/>
    <lineage>
        <taxon>Eukaryota</taxon>
        <taxon>Metazoa</taxon>
        <taxon>Ecdysozoa</taxon>
        <taxon>Arthropoda</taxon>
        <taxon>Hexapoda</taxon>
        <taxon>Insecta</taxon>
        <taxon>Pterygota</taxon>
        <taxon>Neoptera</taxon>
        <taxon>Polyneoptera</taxon>
        <taxon>Dictyoptera</taxon>
        <taxon>Blattodea</taxon>
        <taxon>Blaberoidea</taxon>
        <taxon>Blaberidae</taxon>
        <taxon>Diplopterinae</taxon>
        <taxon>Diploptera</taxon>
    </lineage>
</organism>
<dbReference type="CDD" id="cd03127">
    <property type="entry name" value="tetraspanin_LEL"/>
    <property type="match status" value="1"/>
</dbReference>
<sequence length="231" mass="25260">MQLFNNMTLSGGPAYLKYLLFVFNLVFVITGIALLSIGAVVQGLYYQYYHFLDDKYLSAPALLIAIGAIILIVCFLGCCGAIKENHCMIISFSVVLAIIFIMELSGGIAGYVLRNDAADVLRRKLNETADHYVDKSDVTAMWDYLQTELQCCGVGNFTDWEHVFKNDSLPLSCCARLPGMTGIQNCTVESTTSHVYTVGCIQALGNFVRDHAAVIGGSGIGIAFIQVSYHK</sequence>
<comment type="caution">
    <text evidence="8">The sequence shown here is derived from an EMBL/GenBank/DDBJ whole genome shotgun (WGS) entry which is preliminary data.</text>
</comment>
<keyword evidence="5 7" id="KW-0472">Membrane</keyword>
<keyword evidence="4 7" id="KW-1133">Transmembrane helix</keyword>
<reference evidence="8" key="1">
    <citation type="journal article" date="2023" name="IScience">
        <title>Live-bearing cockroach genome reveals convergent evolutionary mechanisms linked to viviparity in insects and beyond.</title>
        <authorList>
            <person name="Fouks B."/>
            <person name="Harrison M.C."/>
            <person name="Mikhailova A.A."/>
            <person name="Marchal E."/>
            <person name="English S."/>
            <person name="Carruthers M."/>
            <person name="Jennings E.C."/>
            <person name="Chiamaka E.L."/>
            <person name="Frigard R.A."/>
            <person name="Pippel M."/>
            <person name="Attardo G.M."/>
            <person name="Benoit J.B."/>
            <person name="Bornberg-Bauer E."/>
            <person name="Tobe S.S."/>
        </authorList>
    </citation>
    <scope>NUCLEOTIDE SEQUENCE</scope>
    <source>
        <strain evidence="8">Stay&amp;Tobe</strain>
    </source>
</reference>